<proteinExistence type="inferred from homology"/>
<evidence type="ECO:0000313" key="2">
    <source>
        <dbReference type="EMBL" id="MBK0381575.1"/>
    </source>
</evidence>
<dbReference type="EMBL" id="JAEHFY010000001">
    <property type="protein sequence ID" value="MBK0381575.1"/>
    <property type="molecule type" value="Genomic_DNA"/>
</dbReference>
<evidence type="ECO:0000313" key="3">
    <source>
        <dbReference type="Proteomes" id="UP000660024"/>
    </source>
</evidence>
<comment type="caution">
    <text evidence="2">The sequence shown here is derived from an EMBL/GenBank/DDBJ whole genome shotgun (WGS) entry which is preliminary data.</text>
</comment>
<dbReference type="Pfam" id="PF00480">
    <property type="entry name" value="ROK"/>
    <property type="match status" value="1"/>
</dbReference>
<accession>A0ABS1BFD8</accession>
<protein>
    <submittedName>
        <fullName evidence="2">ROK family protein</fullName>
    </submittedName>
</protein>
<comment type="similarity">
    <text evidence="1">Belongs to the ROK (NagC/XylR) family.</text>
</comment>
<dbReference type="InterPro" id="IPR043129">
    <property type="entry name" value="ATPase_NBD"/>
</dbReference>
<dbReference type="InterPro" id="IPR000600">
    <property type="entry name" value="ROK"/>
</dbReference>
<sequence length="247" mass="27309">MKSDPKERYLAIDIGGSHIKSTILNMDGEMQIEYQKITTPKNATPDQVIESIATLIKDFSEYDKISIGFPGFIKNGVVQTAPNLNNKAFKNFNLSQAIASKFNKPVRLVNDADMQGLGVVSRVGLEMVITLGTGFGTALFMDGKLLPHLELAHLPVRKGMDYDDFIGDKALEADGLEKWNAKLKEVLETFSAVINYDSLFLSGGNAKKINFDLDKNIKLVGNRDGIKGGMFLWKEEDGYCVRTVNPI</sequence>
<gene>
    <name evidence="2" type="ORF">I5M32_01260</name>
</gene>
<dbReference type="RefSeq" id="WP_200584199.1">
    <property type="nucleotide sequence ID" value="NZ_JAEHFY010000001.1"/>
</dbReference>
<dbReference type="Proteomes" id="UP000660024">
    <property type="component" value="Unassembled WGS sequence"/>
</dbReference>
<dbReference type="SUPFAM" id="SSF53067">
    <property type="entry name" value="Actin-like ATPase domain"/>
    <property type="match status" value="1"/>
</dbReference>
<dbReference type="Gene3D" id="3.30.420.40">
    <property type="match status" value="2"/>
</dbReference>
<keyword evidence="3" id="KW-1185">Reference proteome</keyword>
<name>A0ABS1BFD8_9SPHI</name>
<evidence type="ECO:0000256" key="1">
    <source>
        <dbReference type="ARBA" id="ARBA00006479"/>
    </source>
</evidence>
<reference evidence="2 3" key="1">
    <citation type="submission" date="2020-12" db="EMBL/GenBank/DDBJ databases">
        <title>Bacterial novel species Pedobacter sp. SD-b isolated from soil.</title>
        <authorList>
            <person name="Jung H.-Y."/>
        </authorList>
    </citation>
    <scope>NUCLEOTIDE SEQUENCE [LARGE SCALE GENOMIC DNA]</scope>
    <source>
        <strain evidence="2 3">SD-b</strain>
    </source>
</reference>
<dbReference type="PANTHER" id="PTHR18964:SF149">
    <property type="entry name" value="BIFUNCTIONAL UDP-N-ACETYLGLUCOSAMINE 2-EPIMERASE_N-ACETYLMANNOSAMINE KINASE"/>
    <property type="match status" value="1"/>
</dbReference>
<dbReference type="PANTHER" id="PTHR18964">
    <property type="entry name" value="ROK (REPRESSOR, ORF, KINASE) FAMILY"/>
    <property type="match status" value="1"/>
</dbReference>
<organism evidence="2 3">
    <name type="scientific">Pedobacter segetis</name>
    <dbReference type="NCBI Taxonomy" id="2793069"/>
    <lineage>
        <taxon>Bacteria</taxon>
        <taxon>Pseudomonadati</taxon>
        <taxon>Bacteroidota</taxon>
        <taxon>Sphingobacteriia</taxon>
        <taxon>Sphingobacteriales</taxon>
        <taxon>Sphingobacteriaceae</taxon>
        <taxon>Pedobacter</taxon>
    </lineage>
</organism>